<dbReference type="PROSITE" id="PS51464">
    <property type="entry name" value="SIS"/>
    <property type="match status" value="1"/>
</dbReference>
<organism evidence="4 5">
    <name type="scientific">Candidatus Magasanikbacteria bacterium GW2011_GWA2_40_10</name>
    <dbReference type="NCBI Taxonomy" id="1619037"/>
    <lineage>
        <taxon>Bacteria</taxon>
        <taxon>Candidatus Magasanikiibacteriota</taxon>
    </lineage>
</organism>
<evidence type="ECO:0000313" key="5">
    <source>
        <dbReference type="Proteomes" id="UP000034855"/>
    </source>
</evidence>
<dbReference type="Gene3D" id="3.40.50.10490">
    <property type="entry name" value="Glucose-6-phosphate isomerase like protein, domain 1"/>
    <property type="match status" value="2"/>
</dbReference>
<dbReference type="AlphaFoldDB" id="A0A0G0Q565"/>
<accession>A0A0G0Q565</accession>
<dbReference type="Proteomes" id="UP000034855">
    <property type="component" value="Unassembled WGS sequence"/>
</dbReference>
<dbReference type="GO" id="GO:0005975">
    <property type="term" value="P:carbohydrate metabolic process"/>
    <property type="evidence" value="ECO:0007669"/>
    <property type="project" value="InterPro"/>
</dbReference>
<protein>
    <submittedName>
        <fullName evidence="4">Bifunctional phosphoglucose/phosphomannose isomerase</fullName>
    </submittedName>
</protein>
<reference evidence="4 5" key="1">
    <citation type="journal article" date="2015" name="Nature">
        <title>rRNA introns, odd ribosomes, and small enigmatic genomes across a large radiation of phyla.</title>
        <authorList>
            <person name="Brown C.T."/>
            <person name="Hug L.A."/>
            <person name="Thomas B.C."/>
            <person name="Sharon I."/>
            <person name="Castelle C.J."/>
            <person name="Singh A."/>
            <person name="Wilkins M.J."/>
            <person name="Williams K.H."/>
            <person name="Banfield J.F."/>
        </authorList>
    </citation>
    <scope>NUCLEOTIDE SEQUENCE [LARGE SCALE GENOMIC DNA]</scope>
</reference>
<sequence>MLDDTQKIKQLDSKNMLGSIQLLGKQIEEILAQAKKVKVPTAYKKVNNIVVLGMGGSALGAHLIKSVFLDSLKIPVEIVNGYQTPGFVNEKSLVIASSYSGSTEEIVSAVADAKKKKAKIMVICSGGKLADWSKQNKVPALIFSTNNNPCGSPRMGLGYSIFGQIALLANVGLLKLSPVEIKNVLQTISKFNSLFGTDNPEVKNPAKQLATSLFDKSVWCLASEHLSGNAHIAANQMNENAKRFGGYFVVPEMNHHLMEGMPYPESNKNDIKFVLLESQLYDKRVQKRYEITKQVLANKKIQFTSYSCQENKRLLQACEVLVLGSYVSFYSAMLQGIDPTAIPLVDFFKTQLKK</sequence>
<keyword evidence="2 4" id="KW-0413">Isomerase</keyword>
<evidence type="ECO:0000313" key="4">
    <source>
        <dbReference type="EMBL" id="KKR35509.1"/>
    </source>
</evidence>
<evidence type="ECO:0000256" key="1">
    <source>
        <dbReference type="ARBA" id="ARBA00010523"/>
    </source>
</evidence>
<name>A0A0G0Q565_9BACT</name>
<gene>
    <name evidence="4" type="ORF">UT67_C0001G0014</name>
</gene>
<dbReference type="InterPro" id="IPR001347">
    <property type="entry name" value="SIS_dom"/>
</dbReference>
<dbReference type="GO" id="GO:0004347">
    <property type="term" value="F:glucose-6-phosphate isomerase activity"/>
    <property type="evidence" value="ECO:0007669"/>
    <property type="project" value="InterPro"/>
</dbReference>
<comment type="caution">
    <text evidence="4">The sequence shown here is derived from an EMBL/GenBank/DDBJ whole genome shotgun (WGS) entry which is preliminary data.</text>
</comment>
<dbReference type="GO" id="GO:0097367">
    <property type="term" value="F:carbohydrate derivative binding"/>
    <property type="evidence" value="ECO:0007669"/>
    <property type="project" value="InterPro"/>
</dbReference>
<evidence type="ECO:0000259" key="3">
    <source>
        <dbReference type="PROSITE" id="PS51464"/>
    </source>
</evidence>
<dbReference type="InterPro" id="IPR046348">
    <property type="entry name" value="SIS_dom_sf"/>
</dbReference>
<proteinExistence type="inferred from homology"/>
<dbReference type="EMBL" id="LBXR01000001">
    <property type="protein sequence ID" value="KKR35509.1"/>
    <property type="molecule type" value="Genomic_DNA"/>
</dbReference>
<evidence type="ECO:0000256" key="2">
    <source>
        <dbReference type="ARBA" id="ARBA00023235"/>
    </source>
</evidence>
<comment type="similarity">
    <text evidence="1">Belongs to the PGI/PMI family.</text>
</comment>
<dbReference type="GO" id="GO:1901135">
    <property type="term" value="P:carbohydrate derivative metabolic process"/>
    <property type="evidence" value="ECO:0007669"/>
    <property type="project" value="InterPro"/>
</dbReference>
<dbReference type="GO" id="GO:0004476">
    <property type="term" value="F:mannose-6-phosphate isomerase activity"/>
    <property type="evidence" value="ECO:0007669"/>
    <property type="project" value="InterPro"/>
</dbReference>
<feature type="domain" description="SIS" evidence="3">
    <location>
        <begin position="39"/>
        <end position="182"/>
    </location>
</feature>
<dbReference type="Pfam" id="PF10432">
    <property type="entry name" value="bact-PGI_C"/>
    <property type="match status" value="1"/>
</dbReference>
<dbReference type="InterPro" id="IPR019490">
    <property type="entry name" value="Glu6P/Mann6P_isomerase_C"/>
</dbReference>
<dbReference type="Pfam" id="PF01380">
    <property type="entry name" value="SIS"/>
    <property type="match status" value="1"/>
</dbReference>
<dbReference type="SUPFAM" id="SSF53697">
    <property type="entry name" value="SIS domain"/>
    <property type="match status" value="1"/>
</dbReference>
<dbReference type="STRING" id="1619037.UT67_C0001G0014"/>